<comment type="caution">
    <text evidence="1">Lacks conserved residue(s) required for the propagation of feature annotation.</text>
</comment>
<comment type="catalytic activity">
    <reaction evidence="1">
        <text>peroxynitrite = nitrate</text>
        <dbReference type="Rhea" id="RHEA:63116"/>
        <dbReference type="ChEBI" id="CHEBI:17632"/>
        <dbReference type="ChEBI" id="CHEBI:25941"/>
    </reaction>
</comment>
<dbReference type="PANTHER" id="PTHR15854">
    <property type="entry name" value="THAP4 PROTEIN"/>
    <property type="match status" value="1"/>
</dbReference>
<evidence type="ECO:0000256" key="1">
    <source>
        <dbReference type="HAMAP-Rule" id="MF_01297"/>
    </source>
</evidence>
<gene>
    <name evidence="3" type="ORF">JOE57_001248</name>
</gene>
<evidence type="ECO:0000313" key="3">
    <source>
        <dbReference type="EMBL" id="MBM7798327.1"/>
    </source>
</evidence>
<proteinExistence type="inferred from homology"/>
<dbReference type="RefSeq" id="WP_204916886.1">
    <property type="nucleotide sequence ID" value="NZ_BAAAQP010000011.1"/>
</dbReference>
<accession>A0ABS2RID0</accession>
<dbReference type="Pfam" id="PF08768">
    <property type="entry name" value="THAP4_heme-bd"/>
    <property type="match status" value="1"/>
</dbReference>
<comment type="pathway">
    <text evidence="1">Nitrogen metabolism.</text>
</comment>
<keyword evidence="1" id="KW-0349">Heme</keyword>
<dbReference type="InterPro" id="IPR022939">
    <property type="entry name" value="Nb(III)_bact/plant"/>
</dbReference>
<dbReference type="SUPFAM" id="SSF50814">
    <property type="entry name" value="Lipocalins"/>
    <property type="match status" value="1"/>
</dbReference>
<keyword evidence="4" id="KW-1185">Reference proteome</keyword>
<dbReference type="InterPro" id="IPR012674">
    <property type="entry name" value="Calycin"/>
</dbReference>
<comment type="caution">
    <text evidence="3">The sequence shown here is derived from an EMBL/GenBank/DDBJ whole genome shotgun (WGS) entry which is preliminary data.</text>
</comment>
<dbReference type="CDD" id="cd07828">
    <property type="entry name" value="lipocalin_heme-bd-THAP4-like"/>
    <property type="match status" value="1"/>
</dbReference>
<dbReference type="InterPro" id="IPR014878">
    <property type="entry name" value="THAP4-like_heme-bd"/>
</dbReference>
<dbReference type="EC" id="5.99.-.-" evidence="1"/>
<feature type="binding site" description="axial binding residue" evidence="1">
    <location>
        <position position="156"/>
    </location>
    <ligand>
        <name>heme b</name>
        <dbReference type="ChEBI" id="CHEBI:60344"/>
    </ligand>
    <ligandPart>
        <name>Fe</name>
        <dbReference type="ChEBI" id="CHEBI:18248"/>
    </ligandPart>
</feature>
<name>A0ABS2RID0_9ACTN</name>
<feature type="domain" description="THAP4-like heme-binding" evidence="2">
    <location>
        <begin position="13"/>
        <end position="163"/>
    </location>
</feature>
<sequence length="165" mass="18350">MPFEIPEGLHPDLMALAWMIGRWEGTGKGTYPGTEDFEFGQQIDFSENGGSYLHYLSQTFEMGEDGKAVRPLSMETGFWRPQPDGGLEVVMCHPDGYSEVWYGKVTGAKIELTTDAVVRTSSAEDYTGGQRLYGNVEGDLLWTFDKAAGGHPLQTHVWARLRRVG</sequence>
<dbReference type="EMBL" id="JAFBCF010000001">
    <property type="protein sequence ID" value="MBM7798327.1"/>
    <property type="molecule type" value="Genomic_DNA"/>
</dbReference>
<evidence type="ECO:0000313" key="4">
    <source>
        <dbReference type="Proteomes" id="UP000704762"/>
    </source>
</evidence>
<keyword evidence="1" id="KW-0408">Iron</keyword>
<dbReference type="InterPro" id="IPR045165">
    <property type="entry name" value="Nitrobindin"/>
</dbReference>
<comment type="cofactor">
    <cofactor evidence="1">
        <name>heme b</name>
        <dbReference type="ChEBI" id="CHEBI:60344"/>
    </cofactor>
    <text evidence="1">Binds 1 heme b group per subunit, that coordinates a highly solvent-exposed Fe(III) atom.</text>
</comment>
<comment type="domain">
    <text evidence="1">Forms a 10-stranded antiparallel beta-barrel structure able to accommodate a hydrophobic ligand in its interior. In fact, this fold hosts the heme group, which is located in a wide surface cleft.</text>
</comment>
<organism evidence="3 4">
    <name type="scientific">Microlunatus panaciterrae</name>
    <dbReference type="NCBI Taxonomy" id="400768"/>
    <lineage>
        <taxon>Bacteria</taxon>
        <taxon>Bacillati</taxon>
        <taxon>Actinomycetota</taxon>
        <taxon>Actinomycetes</taxon>
        <taxon>Propionibacteriales</taxon>
        <taxon>Propionibacteriaceae</taxon>
        <taxon>Microlunatus</taxon>
    </lineage>
</organism>
<evidence type="ECO:0000259" key="2">
    <source>
        <dbReference type="Pfam" id="PF08768"/>
    </source>
</evidence>
<feature type="short sequence motif" description="GXWXGXG" evidence="1">
    <location>
        <begin position="21"/>
        <end position="27"/>
    </location>
</feature>
<protein>
    <recommendedName>
        <fullName evidence="1">Peroxynitrite isomerase</fullName>
        <ecNumber evidence="1">5.99.-.-</ecNumber>
    </recommendedName>
    <alternativeName>
        <fullName evidence="1">Ferric nitrobindin</fullName>
        <shortName evidence="1">Nb(III)</shortName>
    </alternativeName>
</protein>
<keyword evidence="1" id="KW-0413">Isomerase</keyword>
<reference evidence="3 4" key="1">
    <citation type="submission" date="2021-01" db="EMBL/GenBank/DDBJ databases">
        <title>Sequencing the genomes of 1000 actinobacteria strains.</title>
        <authorList>
            <person name="Klenk H.-P."/>
        </authorList>
    </citation>
    <scope>NUCLEOTIDE SEQUENCE [LARGE SCALE GENOMIC DNA]</scope>
    <source>
        <strain evidence="3 4">DSM 18662</strain>
    </source>
</reference>
<dbReference type="HAMAP" id="MF_01297">
    <property type="entry name" value="nitrobindin"/>
    <property type="match status" value="1"/>
</dbReference>
<dbReference type="Proteomes" id="UP000704762">
    <property type="component" value="Unassembled WGS sequence"/>
</dbReference>
<dbReference type="PANTHER" id="PTHR15854:SF4">
    <property type="entry name" value="PEROXYNITRITE ISOMERASE THAP4"/>
    <property type="match status" value="1"/>
</dbReference>
<comment type="function">
    <text evidence="1">Heme-binding protein able to scavenge peroxynitrite and to protect free L-tyrosine against peroxynitrite-mediated nitration, by acting as a peroxynitrite isomerase that converts peroxynitrite to nitrate. Therefore, this protein likely plays a role in peroxynitrite sensing and in the detoxification of reactive nitrogen and oxygen species (RNS and ROS, respectively). Is able to bind nitric oxide (NO) in vitro, but may act as a sensor of peroxynitrite levels in vivo.</text>
</comment>
<dbReference type="Gene3D" id="2.40.128.20">
    <property type="match status" value="1"/>
</dbReference>
<comment type="similarity">
    <text evidence="1">Belongs to the nitrobindin family.</text>
</comment>
<keyword evidence="1" id="KW-0479">Metal-binding</keyword>